<dbReference type="InterPro" id="IPR005335">
    <property type="entry name" value="Terminase_ssu"/>
</dbReference>
<protein>
    <submittedName>
        <fullName evidence="1">Terminase small subunit</fullName>
    </submittedName>
</protein>
<proteinExistence type="predicted"/>
<dbReference type="GO" id="GO:0051276">
    <property type="term" value="P:chromosome organization"/>
    <property type="evidence" value="ECO:0007669"/>
    <property type="project" value="InterPro"/>
</dbReference>
<reference evidence="1" key="1">
    <citation type="journal article" date="2021" name="Proc. Natl. Acad. Sci. U.S.A.">
        <title>A Catalog of Tens of Thousands of Viruses from Human Metagenomes Reveals Hidden Associations with Chronic Diseases.</title>
        <authorList>
            <person name="Tisza M.J."/>
            <person name="Buck C.B."/>
        </authorList>
    </citation>
    <scope>NUCLEOTIDE SEQUENCE</scope>
    <source>
        <strain evidence="1">CtRg81</strain>
    </source>
</reference>
<dbReference type="InterPro" id="IPR038713">
    <property type="entry name" value="Terminase_Gp1_N_sf"/>
</dbReference>
<dbReference type="Gene3D" id="1.10.10.1400">
    <property type="entry name" value="Terminase, small subunit, N-terminal DNA-binding domain, HTH motif"/>
    <property type="match status" value="1"/>
</dbReference>
<dbReference type="Pfam" id="PF03592">
    <property type="entry name" value="Terminase_2"/>
    <property type="match status" value="1"/>
</dbReference>
<organism evidence="1">
    <name type="scientific">Siphoviridae sp. ctRg81</name>
    <dbReference type="NCBI Taxonomy" id="2826336"/>
    <lineage>
        <taxon>Viruses</taxon>
        <taxon>Duplodnaviria</taxon>
        <taxon>Heunggongvirae</taxon>
        <taxon>Uroviricota</taxon>
        <taxon>Caudoviricetes</taxon>
    </lineage>
</organism>
<name>A0A8S5NGI1_9CAUD</name>
<evidence type="ECO:0000313" key="1">
    <source>
        <dbReference type="EMBL" id="DAD93941.1"/>
    </source>
</evidence>
<dbReference type="EMBL" id="BK015170">
    <property type="protein sequence ID" value="DAD93941.1"/>
    <property type="molecule type" value="Genomic_DNA"/>
</dbReference>
<sequence>MQLKFINEYMKGKTATDAAKIAGYSAKTAAIQGSQLLKNPLVISELDRRRKIMEEKTGYTVQKWREELLEIRETLSEKIPVYQNEDGEVIMGLKDAPSLLKAYDMLGKHLGAYSKDNESKLEGKIEFVWDDGKKQTETEE</sequence>
<accession>A0A8S5NGI1</accession>